<reference evidence="2" key="1">
    <citation type="journal article" date="2019" name="Int. J. Syst. Evol. Microbiol.">
        <title>The Global Catalogue of Microorganisms (GCM) 10K type strain sequencing project: providing services to taxonomists for standard genome sequencing and annotation.</title>
        <authorList>
            <consortium name="The Broad Institute Genomics Platform"/>
            <consortium name="The Broad Institute Genome Sequencing Center for Infectious Disease"/>
            <person name="Wu L."/>
            <person name="Ma J."/>
        </authorList>
    </citation>
    <scope>NUCLEOTIDE SEQUENCE [LARGE SCALE GENOMIC DNA]</scope>
    <source>
        <strain evidence="2">CGMCC 1.12470</strain>
    </source>
</reference>
<name>A0ABW4IRK5_9ACTN</name>
<dbReference type="Proteomes" id="UP001597261">
    <property type="component" value="Unassembled WGS sequence"/>
</dbReference>
<protein>
    <submittedName>
        <fullName evidence="1">Uncharacterized protein</fullName>
    </submittedName>
</protein>
<evidence type="ECO:0000313" key="2">
    <source>
        <dbReference type="Proteomes" id="UP001597261"/>
    </source>
</evidence>
<proteinExistence type="predicted"/>
<organism evidence="1 2">
    <name type="scientific">Streptomyces caeni</name>
    <dbReference type="NCBI Taxonomy" id="2307231"/>
    <lineage>
        <taxon>Bacteria</taxon>
        <taxon>Bacillati</taxon>
        <taxon>Actinomycetota</taxon>
        <taxon>Actinomycetes</taxon>
        <taxon>Kitasatosporales</taxon>
        <taxon>Streptomycetaceae</taxon>
        <taxon>Streptomyces</taxon>
    </lineage>
</organism>
<keyword evidence="2" id="KW-1185">Reference proteome</keyword>
<sequence>MTGRRPNRPRLVTTTGRGPAPVRTVGVVIIDLTPYIERGFLHTVRPEMVVPSCGFAPGTNLEIHIGHARNVGTNDPTLYEIVRAAHGCTVVVKGYDYDGVRAVQRALDRMRGFAPAPERHGCDAGGCELLYGSPDLGRNDI</sequence>
<comment type="caution">
    <text evidence="1">The sequence shown here is derived from an EMBL/GenBank/DDBJ whole genome shotgun (WGS) entry which is preliminary data.</text>
</comment>
<evidence type="ECO:0000313" key="1">
    <source>
        <dbReference type="EMBL" id="MFD1660005.1"/>
    </source>
</evidence>
<accession>A0ABW4IRK5</accession>
<gene>
    <name evidence="1" type="ORF">ACFSL4_17830</name>
</gene>
<dbReference type="RefSeq" id="WP_381083689.1">
    <property type="nucleotide sequence ID" value="NZ_JBHUDX010000048.1"/>
</dbReference>
<dbReference type="EMBL" id="JBHUDX010000048">
    <property type="protein sequence ID" value="MFD1660005.1"/>
    <property type="molecule type" value="Genomic_DNA"/>
</dbReference>